<proteinExistence type="predicted"/>
<comment type="caution">
    <text evidence="1">The sequence shown here is derived from an EMBL/GenBank/DDBJ whole genome shotgun (WGS) entry which is preliminary data.</text>
</comment>
<sequence length="108" mass="12053">MADFDDFLAALKDNAAVLAQETFDGYEAQAKQDAEAFIDKAKADLKRWTKLLADGDINEEDFSDLVNAKKALAEMFALRQAGLSLIKLEKFRKGFINLVVDTAFEVFV</sequence>
<dbReference type="EMBL" id="RQXW01000001">
    <property type="protein sequence ID" value="RTE67533.1"/>
    <property type="molecule type" value="Genomic_DNA"/>
</dbReference>
<dbReference type="AlphaFoldDB" id="A0A430KW33"/>
<dbReference type="Proteomes" id="UP000283087">
    <property type="component" value="Unassembled WGS sequence"/>
</dbReference>
<organism evidence="1 2">
    <name type="scientific">Amphritea opalescens</name>
    <dbReference type="NCBI Taxonomy" id="2490544"/>
    <lineage>
        <taxon>Bacteria</taxon>
        <taxon>Pseudomonadati</taxon>
        <taxon>Pseudomonadota</taxon>
        <taxon>Gammaproteobacteria</taxon>
        <taxon>Oceanospirillales</taxon>
        <taxon>Oceanospirillaceae</taxon>
        <taxon>Amphritea</taxon>
    </lineage>
</organism>
<accession>A0A430KW33</accession>
<evidence type="ECO:0000313" key="1">
    <source>
        <dbReference type="EMBL" id="RTE67533.1"/>
    </source>
</evidence>
<protein>
    <submittedName>
        <fullName evidence="1">Uncharacterized protein</fullName>
    </submittedName>
</protein>
<reference evidence="1 2" key="1">
    <citation type="submission" date="2018-11" db="EMBL/GenBank/DDBJ databases">
        <title>The draft genome sequence of Amphritea opalescens ANRC-JH13T.</title>
        <authorList>
            <person name="Fang Z."/>
            <person name="Zhang Y."/>
            <person name="Han X."/>
        </authorList>
    </citation>
    <scope>NUCLEOTIDE SEQUENCE [LARGE SCALE GENOMIC DNA]</scope>
    <source>
        <strain evidence="1 2">ANRC-JH13</strain>
    </source>
</reference>
<evidence type="ECO:0000313" key="2">
    <source>
        <dbReference type="Proteomes" id="UP000283087"/>
    </source>
</evidence>
<dbReference type="RefSeq" id="WP_126156744.1">
    <property type="nucleotide sequence ID" value="NZ_RQXW01000001.1"/>
</dbReference>
<dbReference type="OrthoDB" id="7189299at2"/>
<name>A0A430KW33_9GAMM</name>
<keyword evidence="2" id="KW-1185">Reference proteome</keyword>
<gene>
    <name evidence="1" type="ORF">EH243_00880</name>
</gene>